<reference evidence="2 3" key="1">
    <citation type="submission" date="2024-07" db="EMBL/GenBank/DDBJ databases">
        <title>Chromosome-level genome assembly of the water stick insect Ranatra chinensis (Heteroptera: Nepidae).</title>
        <authorList>
            <person name="Liu X."/>
        </authorList>
    </citation>
    <scope>NUCLEOTIDE SEQUENCE [LARGE SCALE GENOMIC DNA]</scope>
    <source>
        <strain evidence="2">Cailab_2021Rc</strain>
        <tissue evidence="2">Muscle</tissue>
    </source>
</reference>
<organism evidence="2 3">
    <name type="scientific">Ranatra chinensis</name>
    <dbReference type="NCBI Taxonomy" id="642074"/>
    <lineage>
        <taxon>Eukaryota</taxon>
        <taxon>Metazoa</taxon>
        <taxon>Ecdysozoa</taxon>
        <taxon>Arthropoda</taxon>
        <taxon>Hexapoda</taxon>
        <taxon>Insecta</taxon>
        <taxon>Pterygota</taxon>
        <taxon>Neoptera</taxon>
        <taxon>Paraneoptera</taxon>
        <taxon>Hemiptera</taxon>
        <taxon>Heteroptera</taxon>
        <taxon>Panheteroptera</taxon>
        <taxon>Nepomorpha</taxon>
        <taxon>Nepidae</taxon>
        <taxon>Ranatrinae</taxon>
        <taxon>Ranatra</taxon>
    </lineage>
</organism>
<keyword evidence="3" id="KW-1185">Reference proteome</keyword>
<name>A0ABD0YU73_9HEMI</name>
<evidence type="ECO:0000256" key="1">
    <source>
        <dbReference type="SAM" id="MobiDB-lite"/>
    </source>
</evidence>
<feature type="region of interest" description="Disordered" evidence="1">
    <location>
        <begin position="57"/>
        <end position="87"/>
    </location>
</feature>
<protein>
    <submittedName>
        <fullName evidence="2">Uncharacterized protein</fullName>
    </submittedName>
</protein>
<evidence type="ECO:0000313" key="3">
    <source>
        <dbReference type="Proteomes" id="UP001558652"/>
    </source>
</evidence>
<dbReference type="Proteomes" id="UP001558652">
    <property type="component" value="Unassembled WGS sequence"/>
</dbReference>
<proteinExistence type="predicted"/>
<dbReference type="AlphaFoldDB" id="A0ABD0YU73"/>
<evidence type="ECO:0000313" key="2">
    <source>
        <dbReference type="EMBL" id="KAL1124738.1"/>
    </source>
</evidence>
<sequence>MKLDLVSKRRHTAMLSQIRDGNGHQILGEARSTKWDGGGYSPLRESERHELYCQLGQEKTTKKSYPTSNEAARRQLGRPPKQLTGHRGSYTTNQHAEMELVRPESPYFLGGLIFSLVSADPLDSFGVVGLCRRGYRLLWTASAYESVQESESSQRTVMVDGCHTTPVVGSDREISPAPLIGLRRHLKNGPPTYAAIELVWANSRSGPNEAAFTRLVLSTFSNSTKRLSETINPRILSIHISGGRPGTRVALCNAV</sequence>
<dbReference type="EMBL" id="JBFDAA010000010">
    <property type="protein sequence ID" value="KAL1124738.1"/>
    <property type="molecule type" value="Genomic_DNA"/>
</dbReference>
<gene>
    <name evidence="2" type="ORF">AAG570_001361</name>
</gene>
<accession>A0ABD0YU73</accession>
<comment type="caution">
    <text evidence="2">The sequence shown here is derived from an EMBL/GenBank/DDBJ whole genome shotgun (WGS) entry which is preliminary data.</text>
</comment>